<evidence type="ECO:0000256" key="1">
    <source>
        <dbReference type="SAM" id="MobiDB-lite"/>
    </source>
</evidence>
<sequence>MATKRLRRRSTSAKASLPARKKIGKKTYTKVACSKLKSAATSKAKAARKAGKAARVLKNPTGGYCLFTAASKRKPAAKVAAVGRRRRRRTKRRK</sequence>
<proteinExistence type="predicted"/>
<feature type="compositionally biased region" description="Basic residues" evidence="1">
    <location>
        <begin position="1"/>
        <end position="11"/>
    </location>
</feature>
<protein>
    <submittedName>
        <fullName evidence="2">Uncharacterized protein</fullName>
    </submittedName>
</protein>
<organism evidence="2 3">
    <name type="scientific">Candidatus Defluviibacterium haderslevense</name>
    <dbReference type="NCBI Taxonomy" id="2981993"/>
    <lineage>
        <taxon>Bacteria</taxon>
        <taxon>Pseudomonadati</taxon>
        <taxon>Bacteroidota</taxon>
        <taxon>Saprospiria</taxon>
        <taxon>Saprospirales</taxon>
        <taxon>Saprospiraceae</taxon>
        <taxon>Candidatus Defluviibacterium</taxon>
    </lineage>
</organism>
<evidence type="ECO:0000313" key="2">
    <source>
        <dbReference type="EMBL" id="MBK9718274.1"/>
    </source>
</evidence>
<feature type="region of interest" description="Disordered" evidence="1">
    <location>
        <begin position="1"/>
        <end position="22"/>
    </location>
</feature>
<feature type="region of interest" description="Disordered" evidence="1">
    <location>
        <begin position="75"/>
        <end position="94"/>
    </location>
</feature>
<name>A0A9D7SAB9_9BACT</name>
<evidence type="ECO:0000313" key="3">
    <source>
        <dbReference type="Proteomes" id="UP000808349"/>
    </source>
</evidence>
<feature type="compositionally biased region" description="Basic residues" evidence="1">
    <location>
        <begin position="83"/>
        <end position="94"/>
    </location>
</feature>
<dbReference type="EMBL" id="JADKFW010000009">
    <property type="protein sequence ID" value="MBK9718274.1"/>
    <property type="molecule type" value="Genomic_DNA"/>
</dbReference>
<reference evidence="2 3" key="1">
    <citation type="submission" date="2020-10" db="EMBL/GenBank/DDBJ databases">
        <title>Connecting structure to function with the recovery of over 1000 high-quality activated sludge metagenome-assembled genomes encoding full-length rRNA genes using long-read sequencing.</title>
        <authorList>
            <person name="Singleton C.M."/>
            <person name="Petriglieri F."/>
            <person name="Kristensen J.M."/>
            <person name="Kirkegaard R.H."/>
            <person name="Michaelsen T.Y."/>
            <person name="Andersen M.H."/>
            <person name="Karst S.M."/>
            <person name="Dueholm M.S."/>
            <person name="Nielsen P.H."/>
            <person name="Albertsen M."/>
        </authorList>
    </citation>
    <scope>NUCLEOTIDE SEQUENCE [LARGE SCALE GENOMIC DNA]</scope>
    <source>
        <strain evidence="2">Ribe_18-Q3-R11-54_BAT3C.373</strain>
    </source>
</reference>
<gene>
    <name evidence="2" type="ORF">IPO85_12340</name>
</gene>
<dbReference type="AlphaFoldDB" id="A0A9D7SAB9"/>
<dbReference type="Proteomes" id="UP000808349">
    <property type="component" value="Unassembled WGS sequence"/>
</dbReference>
<accession>A0A9D7SAB9</accession>
<comment type="caution">
    <text evidence="2">The sequence shown here is derived from an EMBL/GenBank/DDBJ whole genome shotgun (WGS) entry which is preliminary data.</text>
</comment>